<evidence type="ECO:0000313" key="3">
    <source>
        <dbReference type="Proteomes" id="UP000308760"/>
    </source>
</evidence>
<feature type="region of interest" description="Disordered" evidence="1">
    <location>
        <begin position="1"/>
        <end position="29"/>
    </location>
</feature>
<dbReference type="EMBL" id="STGY01000047">
    <property type="protein sequence ID" value="THV41253.1"/>
    <property type="molecule type" value="Genomic_DNA"/>
</dbReference>
<gene>
    <name evidence="2" type="ORF">FAB82_12555</name>
</gene>
<dbReference type="Proteomes" id="UP000308760">
    <property type="component" value="Unassembled WGS sequence"/>
</dbReference>
<keyword evidence="3" id="KW-1185">Reference proteome</keyword>
<protein>
    <submittedName>
        <fullName evidence="2">Uncharacterized protein</fullName>
    </submittedName>
</protein>
<comment type="caution">
    <text evidence="2">The sequence shown here is derived from an EMBL/GenBank/DDBJ whole genome shotgun (WGS) entry which is preliminary data.</text>
</comment>
<evidence type="ECO:0000256" key="1">
    <source>
        <dbReference type="SAM" id="MobiDB-lite"/>
    </source>
</evidence>
<accession>A0A4S8Q9W3</accession>
<proteinExistence type="predicted"/>
<sequence>MVAFTGEQQPVQPLDWSTHPSATESNGETHTVVFEVPADAREIKVLFTPAGELIEHSSGDIYQLREMPEITQWEVSF</sequence>
<feature type="compositionally biased region" description="Polar residues" evidence="1">
    <location>
        <begin position="18"/>
        <end position="29"/>
    </location>
</feature>
<evidence type="ECO:0000313" key="2">
    <source>
        <dbReference type="EMBL" id="THV41253.1"/>
    </source>
</evidence>
<dbReference type="AlphaFoldDB" id="A0A4S8Q9W3"/>
<organism evidence="2 3">
    <name type="scientific">Glycomyces buryatensis</name>
    <dbReference type="NCBI Taxonomy" id="2570927"/>
    <lineage>
        <taxon>Bacteria</taxon>
        <taxon>Bacillati</taxon>
        <taxon>Actinomycetota</taxon>
        <taxon>Actinomycetes</taxon>
        <taxon>Glycomycetales</taxon>
        <taxon>Glycomycetaceae</taxon>
        <taxon>Glycomyces</taxon>
    </lineage>
</organism>
<feature type="compositionally biased region" description="Polar residues" evidence="1">
    <location>
        <begin position="1"/>
        <end position="11"/>
    </location>
</feature>
<name>A0A4S8Q9W3_9ACTN</name>
<reference evidence="2 3" key="2">
    <citation type="submission" date="2019-05" db="EMBL/GenBank/DDBJ databases">
        <title>Glycomyces buryatensis sp. nov.</title>
        <authorList>
            <person name="Nikitina E."/>
        </authorList>
    </citation>
    <scope>NUCLEOTIDE SEQUENCE [LARGE SCALE GENOMIC DNA]</scope>
    <source>
        <strain evidence="2 3">18</strain>
    </source>
</reference>
<reference evidence="3" key="1">
    <citation type="submission" date="2019-04" db="EMBL/GenBank/DDBJ databases">
        <title>Nocardioides xinjiangensis sp. nov.</title>
        <authorList>
            <person name="Liu S."/>
        </authorList>
    </citation>
    <scope>NUCLEOTIDE SEQUENCE [LARGE SCALE GENOMIC DNA]</scope>
    <source>
        <strain evidence="3">18</strain>
    </source>
</reference>